<dbReference type="Proteomes" id="UP001642464">
    <property type="component" value="Unassembled WGS sequence"/>
</dbReference>
<dbReference type="SUPFAM" id="SSF57850">
    <property type="entry name" value="RING/U-box"/>
    <property type="match status" value="1"/>
</dbReference>
<keyword evidence="8" id="KW-1185">Reference proteome</keyword>
<evidence type="ECO:0000256" key="5">
    <source>
        <dbReference type="SAM" id="MobiDB-lite"/>
    </source>
</evidence>
<reference evidence="7 8" key="1">
    <citation type="submission" date="2024-02" db="EMBL/GenBank/DDBJ databases">
        <authorList>
            <person name="Chen Y."/>
            <person name="Shah S."/>
            <person name="Dougan E. K."/>
            <person name="Thang M."/>
            <person name="Chan C."/>
        </authorList>
    </citation>
    <scope>NUCLEOTIDE SEQUENCE [LARGE SCALE GENOMIC DNA]</scope>
</reference>
<sequence length="854" mass="94952">MAVLKWTYTGEKQGMDCFDVSALEEPSPELSSLQELAAWLEESAERAAAAEPTGIELEASTMDHNMEPIREEDSSFLEASVSIEKEGTEKSQLVAAIQAERRALSRKCRSIAAWTFARLEQMRAQYDEIFARMDDWIKDRVREENEAIKETERQLRIGRWEDEENHHTLVRTMTVRRSHTGTIKPAPSSAAGKRRRDVLKVIVPRTLDVNVYAPPKLSVLTEMPTASTRPSSTASQGIGKTSRPSGRPLAPEKWSQEMMWGLLTRLCDLGAAGVCDAEQLLKALLERRHGALGLENEQALLFLLLVVKADDALPSSVVVHGRRGRNSNINGVYIRDYACEGPCFRRPDYAGGRAVFLYFEGEWRLGPSPEHGSVWAFAQSISSSPLLIDVHWKVWDGQQVVQDPDLRVSDLSLIPQVLDLSFADNSPPELKQAQGVLMQQPGLWDGRPYYKHTAFQELFLLCSAEGWRLGPLPLGVGLGVRAPVLLSRSPAAVPQEILEPWVFIGHMEKLPPGAVRLRPIDGAPTHMPVSHPRHIVIEGLSAGDGAANGVYRLAPEPLNNKPVYHKVDTFRTSSLWFTGGDWRFGPSIEDGRVWAYATADLLSSDANWRSFQGQVQEVQILDAKVAIPESIFISGHEFVQEKQFCDARPVYGATLSKASAAKGNDTSHSEGPVKVFLYFRAHQSEWWLGPVVGGTEFLARATGSLFQVIPRIEDLQWRVQIEEPQGRHEAEQDVEQSDLMQTPEDLSWPRLICSFTMAASGILLWSFRGFWSPGAAKKGQGALGAQEKKGDGPSRNSKSPEELPELACVVCLEAPRQILLMPCRHVCCCKDCAERLERCPICRTETTSLAEVFL</sequence>
<protein>
    <submittedName>
        <fullName evidence="7">Mitochondrial ubiquitin ligase activator of nfkb 1-A (E3 ubiquitin-protein ligase mul1-A) (RING-type E3 ubiquitin transferase nfkb 1-A)</fullName>
    </submittedName>
</protein>
<dbReference type="CDD" id="cd16787">
    <property type="entry name" value="mRING-HC-C3HC5_CGRF1"/>
    <property type="match status" value="1"/>
</dbReference>
<keyword evidence="2 4" id="KW-0863">Zinc-finger</keyword>
<keyword evidence="1" id="KW-0479">Metal-binding</keyword>
<dbReference type="PANTHER" id="PTHR12183">
    <property type="entry name" value="MITOCHONDRIAL UBIQUITIN LIGASE ACTIVATOR OF NFKB 1"/>
    <property type="match status" value="1"/>
</dbReference>
<evidence type="ECO:0000259" key="6">
    <source>
        <dbReference type="PROSITE" id="PS50089"/>
    </source>
</evidence>
<evidence type="ECO:0000313" key="8">
    <source>
        <dbReference type="Proteomes" id="UP001642464"/>
    </source>
</evidence>
<feature type="region of interest" description="Disordered" evidence="5">
    <location>
        <begin position="222"/>
        <end position="251"/>
    </location>
</feature>
<dbReference type="InterPro" id="IPR001841">
    <property type="entry name" value="Znf_RING"/>
</dbReference>
<keyword evidence="3" id="KW-0862">Zinc</keyword>
<dbReference type="GO" id="GO:0016740">
    <property type="term" value="F:transferase activity"/>
    <property type="evidence" value="ECO:0007669"/>
    <property type="project" value="UniProtKB-KW"/>
</dbReference>
<dbReference type="Pfam" id="PF13920">
    <property type="entry name" value="zf-C3HC4_3"/>
    <property type="match status" value="1"/>
</dbReference>
<dbReference type="InterPro" id="IPR051652">
    <property type="entry name" value="MDM2_MDM4_MUL1"/>
</dbReference>
<evidence type="ECO:0000256" key="2">
    <source>
        <dbReference type="ARBA" id="ARBA00022771"/>
    </source>
</evidence>
<gene>
    <name evidence="7" type="ORF">SCF082_LOCUS2624</name>
</gene>
<name>A0ABP0HMK8_9DINO</name>
<dbReference type="Gene3D" id="3.30.40.10">
    <property type="entry name" value="Zinc/RING finger domain, C3HC4 (zinc finger)"/>
    <property type="match status" value="1"/>
</dbReference>
<dbReference type="InterPro" id="IPR013083">
    <property type="entry name" value="Znf_RING/FYVE/PHD"/>
</dbReference>
<keyword evidence="7" id="KW-0808">Transferase</keyword>
<feature type="region of interest" description="Disordered" evidence="5">
    <location>
        <begin position="781"/>
        <end position="800"/>
    </location>
</feature>
<comment type="caution">
    <text evidence="7">The sequence shown here is derived from an EMBL/GenBank/DDBJ whole genome shotgun (WGS) entry which is preliminary data.</text>
</comment>
<feature type="domain" description="RING-type" evidence="6">
    <location>
        <begin position="808"/>
        <end position="843"/>
    </location>
</feature>
<evidence type="ECO:0000313" key="7">
    <source>
        <dbReference type="EMBL" id="CAK8991365.1"/>
    </source>
</evidence>
<dbReference type="PROSITE" id="PS50089">
    <property type="entry name" value="ZF_RING_2"/>
    <property type="match status" value="1"/>
</dbReference>
<evidence type="ECO:0000256" key="3">
    <source>
        <dbReference type="ARBA" id="ARBA00022833"/>
    </source>
</evidence>
<feature type="compositionally biased region" description="Low complexity" evidence="5">
    <location>
        <begin position="224"/>
        <end position="235"/>
    </location>
</feature>
<evidence type="ECO:0000256" key="4">
    <source>
        <dbReference type="PROSITE-ProRule" id="PRU00175"/>
    </source>
</evidence>
<dbReference type="EMBL" id="CAXAMM010001292">
    <property type="protein sequence ID" value="CAK8991365.1"/>
    <property type="molecule type" value="Genomic_DNA"/>
</dbReference>
<evidence type="ECO:0000256" key="1">
    <source>
        <dbReference type="ARBA" id="ARBA00022723"/>
    </source>
</evidence>
<proteinExistence type="predicted"/>
<dbReference type="PANTHER" id="PTHR12183:SF32">
    <property type="entry name" value="MITOCHONDRIAL E3 UBIQUITIN PROTEIN LIGASE 1"/>
    <property type="match status" value="1"/>
</dbReference>
<organism evidence="7 8">
    <name type="scientific">Durusdinium trenchii</name>
    <dbReference type="NCBI Taxonomy" id="1381693"/>
    <lineage>
        <taxon>Eukaryota</taxon>
        <taxon>Sar</taxon>
        <taxon>Alveolata</taxon>
        <taxon>Dinophyceae</taxon>
        <taxon>Suessiales</taxon>
        <taxon>Symbiodiniaceae</taxon>
        <taxon>Durusdinium</taxon>
    </lineage>
</organism>
<accession>A0ABP0HMK8</accession>